<dbReference type="RefSeq" id="WP_115056932.1">
    <property type="nucleotide sequence ID" value="NZ_UGJF01000001.1"/>
</dbReference>
<keyword evidence="1" id="KW-0732">Signal</keyword>
<dbReference type="InterPro" id="IPR047937">
    <property type="entry name" value="Eex_IncN-like"/>
</dbReference>
<feature type="signal peptide" evidence="1">
    <location>
        <begin position="1"/>
        <end position="22"/>
    </location>
</feature>
<protein>
    <recommendedName>
        <fullName evidence="4">EexN family lipoprotein</fullName>
    </recommendedName>
</protein>
<dbReference type="PROSITE" id="PS51257">
    <property type="entry name" value="PROKAR_LIPOPROTEIN"/>
    <property type="match status" value="1"/>
</dbReference>
<dbReference type="NCBIfam" id="NF033894">
    <property type="entry name" value="Eex_IncN"/>
    <property type="match status" value="1"/>
</dbReference>
<gene>
    <name evidence="2" type="ORF">NCTC13156_00979</name>
</gene>
<organism evidence="2 3">
    <name type="scientific">Helicobacter pullorum</name>
    <dbReference type="NCBI Taxonomy" id="35818"/>
    <lineage>
        <taxon>Bacteria</taxon>
        <taxon>Pseudomonadati</taxon>
        <taxon>Campylobacterota</taxon>
        <taxon>Epsilonproteobacteria</taxon>
        <taxon>Campylobacterales</taxon>
        <taxon>Helicobacteraceae</taxon>
        <taxon>Helicobacter</taxon>
    </lineage>
</organism>
<accession>A0A377PZU3</accession>
<dbReference type="Proteomes" id="UP000255269">
    <property type="component" value="Unassembled WGS sequence"/>
</dbReference>
<reference evidence="2 3" key="1">
    <citation type="submission" date="2018-06" db="EMBL/GenBank/DDBJ databases">
        <authorList>
            <consortium name="Pathogen Informatics"/>
            <person name="Doyle S."/>
        </authorList>
    </citation>
    <scope>NUCLEOTIDE SEQUENCE [LARGE SCALE GENOMIC DNA]</scope>
    <source>
        <strain evidence="2 3">NCTC13156</strain>
    </source>
</reference>
<evidence type="ECO:0000256" key="1">
    <source>
        <dbReference type="SAM" id="SignalP"/>
    </source>
</evidence>
<feature type="chain" id="PRO_5016963163" description="EexN family lipoprotein" evidence="1">
    <location>
        <begin position="23"/>
        <end position="93"/>
    </location>
</feature>
<name>A0A377PZU3_9HELI</name>
<evidence type="ECO:0000313" key="2">
    <source>
        <dbReference type="EMBL" id="STQ88145.1"/>
    </source>
</evidence>
<dbReference type="AlphaFoldDB" id="A0A377PZU3"/>
<proteinExistence type="predicted"/>
<evidence type="ECO:0000313" key="3">
    <source>
        <dbReference type="Proteomes" id="UP000255269"/>
    </source>
</evidence>
<sequence>MKNVVKISILSALVAGIFSACSSEPKSVQYYQDPKNAEELAEKIKECKKNANSELNDDECANAYKAEYSKSFKRGHLDPREFFKNNSNGANNQ</sequence>
<dbReference type="EMBL" id="UGJF01000001">
    <property type="protein sequence ID" value="STQ88145.1"/>
    <property type="molecule type" value="Genomic_DNA"/>
</dbReference>
<evidence type="ECO:0008006" key="4">
    <source>
        <dbReference type="Google" id="ProtNLM"/>
    </source>
</evidence>